<name>A0AAD1VZN3_PELCU</name>
<sequence length="58" mass="6072">MADTVLEGAPSILRPGVQRGREKRPNLPPGAACAKPNTSCPPSFGPAGMIPEWTQEVS</sequence>
<protein>
    <submittedName>
        <fullName evidence="2">Uncharacterized protein</fullName>
    </submittedName>
</protein>
<accession>A0AAD1VZN3</accession>
<feature type="non-terminal residue" evidence="2">
    <location>
        <position position="58"/>
    </location>
</feature>
<dbReference type="AlphaFoldDB" id="A0AAD1VZN3"/>
<dbReference type="EMBL" id="OW240915">
    <property type="protein sequence ID" value="CAH2282586.1"/>
    <property type="molecule type" value="Genomic_DNA"/>
</dbReference>
<reference evidence="2" key="1">
    <citation type="submission" date="2022-03" db="EMBL/GenBank/DDBJ databases">
        <authorList>
            <person name="Alioto T."/>
            <person name="Alioto T."/>
            <person name="Gomez Garrido J."/>
        </authorList>
    </citation>
    <scope>NUCLEOTIDE SEQUENCE</scope>
</reference>
<dbReference type="Proteomes" id="UP001295444">
    <property type="component" value="Chromosome 04"/>
</dbReference>
<evidence type="ECO:0000313" key="3">
    <source>
        <dbReference type="Proteomes" id="UP001295444"/>
    </source>
</evidence>
<keyword evidence="3" id="KW-1185">Reference proteome</keyword>
<proteinExistence type="predicted"/>
<evidence type="ECO:0000256" key="1">
    <source>
        <dbReference type="SAM" id="MobiDB-lite"/>
    </source>
</evidence>
<gene>
    <name evidence="2" type="ORF">PECUL_23A018441</name>
</gene>
<evidence type="ECO:0000313" key="2">
    <source>
        <dbReference type="EMBL" id="CAH2282586.1"/>
    </source>
</evidence>
<organism evidence="2 3">
    <name type="scientific">Pelobates cultripes</name>
    <name type="common">Western spadefoot toad</name>
    <dbReference type="NCBI Taxonomy" id="61616"/>
    <lineage>
        <taxon>Eukaryota</taxon>
        <taxon>Metazoa</taxon>
        <taxon>Chordata</taxon>
        <taxon>Craniata</taxon>
        <taxon>Vertebrata</taxon>
        <taxon>Euteleostomi</taxon>
        <taxon>Amphibia</taxon>
        <taxon>Batrachia</taxon>
        <taxon>Anura</taxon>
        <taxon>Pelobatoidea</taxon>
        <taxon>Pelobatidae</taxon>
        <taxon>Pelobates</taxon>
    </lineage>
</organism>
<feature type="region of interest" description="Disordered" evidence="1">
    <location>
        <begin position="1"/>
        <end position="58"/>
    </location>
</feature>